<keyword evidence="1" id="KW-0614">Plasmid</keyword>
<dbReference type="RefSeq" id="WP_134760537.1">
    <property type="nucleotide sequence ID" value="NZ_CP038152.1"/>
</dbReference>
<geneLocation type="plasmid" evidence="1 2">
    <name>unnamed1</name>
</geneLocation>
<gene>
    <name evidence="1" type="ORF">E1956_45070</name>
</gene>
<sequence>MRIQVMLQPTLRVDDDAGESGVACVGVHNLDSDLVRLLDEHRRSDRLLQSVLCVNVAEPDAPCCDDLPNVPGRYQFLEAAVRFIPRFPFESGLRYRARFDPRPLCRAGCQNVLTLDFSLPSPVSTEPTSVSGIFPSADVLPENLLRFYVCFSGPMQRGRVEEQIRLLGPDRRPVPDVLYRPPLELWDRGMRCLTVLLDPGRLKRWVGPNRELGPPLRAGQRYVLAIGSGMVDLSGRLLRQNFYKPFVAGEAVREPIEVAHWKVLSPVGKSREPLTILFPRPLDWALLRHAIVVDSDCESLIPGRISVDRGERRWRYTPASPWAGGWYSVRVAPDLEDVCGNSLLAAFDRPLRTGSSVTVETTNCMIPFLVRGPLDHASSIPDSHALRHSAR</sequence>
<evidence type="ECO:0008006" key="3">
    <source>
        <dbReference type="Google" id="ProtNLM"/>
    </source>
</evidence>
<dbReference type="OrthoDB" id="246488at2"/>
<dbReference type="GeneID" id="39649918"/>
<dbReference type="Proteomes" id="UP000295727">
    <property type="component" value="Plasmid unnamed1"/>
</dbReference>
<name>A0A4P7D650_9BURK</name>
<evidence type="ECO:0000313" key="2">
    <source>
        <dbReference type="Proteomes" id="UP000295727"/>
    </source>
</evidence>
<organism evidence="1 2">
    <name type="scientific">Paraburkholderia pallida</name>
    <dbReference type="NCBI Taxonomy" id="2547399"/>
    <lineage>
        <taxon>Bacteria</taxon>
        <taxon>Pseudomonadati</taxon>
        <taxon>Pseudomonadota</taxon>
        <taxon>Betaproteobacteria</taxon>
        <taxon>Burkholderiales</taxon>
        <taxon>Burkholderiaceae</taxon>
        <taxon>Paraburkholderia</taxon>
    </lineage>
</organism>
<protein>
    <recommendedName>
        <fullName evidence="3">SbsA Ig-like domain-containing protein</fullName>
    </recommendedName>
</protein>
<dbReference type="KEGG" id="ppai:E1956_45070"/>
<evidence type="ECO:0000313" key="1">
    <source>
        <dbReference type="EMBL" id="QBR04291.1"/>
    </source>
</evidence>
<reference evidence="1 2" key="1">
    <citation type="submission" date="2019-03" db="EMBL/GenBank/DDBJ databases">
        <title>Paraburkholderia sp. 7MH5, isolated from subtropical forest soil.</title>
        <authorList>
            <person name="Gao Z.-H."/>
            <person name="Qiu L.-H."/>
        </authorList>
    </citation>
    <scope>NUCLEOTIDE SEQUENCE [LARGE SCALE GENOMIC DNA]</scope>
    <source>
        <strain evidence="1 2">7MH5</strain>
        <plasmid evidence="1 2">unnamed1</plasmid>
    </source>
</reference>
<dbReference type="EMBL" id="CP038152">
    <property type="protein sequence ID" value="QBR04291.1"/>
    <property type="molecule type" value="Genomic_DNA"/>
</dbReference>
<dbReference type="AlphaFoldDB" id="A0A4P7D650"/>
<accession>A0A4P7D650</accession>
<proteinExistence type="predicted"/>
<keyword evidence="2" id="KW-1185">Reference proteome</keyword>